<evidence type="ECO:0000259" key="1">
    <source>
        <dbReference type="Pfam" id="PF13372"/>
    </source>
</evidence>
<proteinExistence type="predicted"/>
<dbReference type="InterPro" id="IPR025388">
    <property type="entry name" value="Alginate_export_dom"/>
</dbReference>
<dbReference type="AlphaFoldDB" id="A0A809RDW7"/>
<name>A0A809RDW7_9BACT</name>
<dbReference type="EMBL" id="AP021858">
    <property type="protein sequence ID" value="BBO22595.1"/>
    <property type="molecule type" value="Genomic_DNA"/>
</dbReference>
<organism evidence="2 3">
    <name type="scientific">Candidatus Nitrosymbiomonas proteolyticus</name>
    <dbReference type="NCBI Taxonomy" id="2608984"/>
    <lineage>
        <taxon>Bacteria</taxon>
        <taxon>Bacillati</taxon>
        <taxon>Armatimonadota</taxon>
        <taxon>Armatimonadota incertae sedis</taxon>
        <taxon>Candidatus Nitrosymbiomonas</taxon>
    </lineage>
</organism>
<accession>A0A809RDW7</accession>
<evidence type="ECO:0000313" key="3">
    <source>
        <dbReference type="Proteomes" id="UP000662873"/>
    </source>
</evidence>
<reference evidence="2" key="1">
    <citation type="journal article" name="DNA Res.">
        <title>The physiological potential of anammox bacteria as revealed by their core genome structure.</title>
        <authorList>
            <person name="Okubo T."/>
            <person name="Toyoda A."/>
            <person name="Fukuhara K."/>
            <person name="Uchiyama I."/>
            <person name="Harigaya Y."/>
            <person name="Kuroiwa M."/>
            <person name="Suzuki T."/>
            <person name="Murakami Y."/>
            <person name="Suwa Y."/>
            <person name="Takami H."/>
        </authorList>
    </citation>
    <scope>NUCLEOTIDE SEQUENCE</scope>
    <source>
        <strain evidence="2">317325-2</strain>
    </source>
</reference>
<dbReference type="KEGG" id="npy:NPRO_01900"/>
<dbReference type="InterPro" id="IPR053728">
    <property type="entry name" value="Alginate_Permeability_Chnl"/>
</dbReference>
<feature type="domain" description="Alginate export" evidence="1">
    <location>
        <begin position="28"/>
        <end position="381"/>
    </location>
</feature>
<dbReference type="Gene3D" id="2.40.160.100">
    <property type="match status" value="1"/>
</dbReference>
<dbReference type="Pfam" id="PF13372">
    <property type="entry name" value="Alginate_exp"/>
    <property type="match status" value="1"/>
</dbReference>
<evidence type="ECO:0000313" key="2">
    <source>
        <dbReference type="EMBL" id="BBO22595.1"/>
    </source>
</evidence>
<gene>
    <name evidence="2" type="ORF">NPRO_01900</name>
</gene>
<sequence length="397" mass="44894">MIIIVPPIPGINAPSPALLDDPKFKPILEIRQRLERREDKDFDESVSDDRRDWLSRVRFGFDYTEGDSVMRVLWQRRDNRFKVGSGPETDTDNDDLFEGYLKRTTDASTFQIGRFRLSKGDQRLLGEFDWGNGGRSWDGVRFQTQGWDLFAGKIAVDPTKNWRRYLGGVAKTWSLGETMLVYKNDRMPTPQTSIYTLDHRWSTAMGRFGVTAEGAFQWGRSGAKDVEAWFAHAQLNSWINDRVRFRAEGNIASGGSLTGSKDRTFDQLFPTNHYKYGTLDMQGLQNMTHGQVGLDFQFSDRFSLSVDAHTFELFDAKDGWYGAGGAFNTHAGGSFFDPTGASGSRVGSEYDVIARFTISNNMTLEAGGGMFKPGPFVKSFGVSDEQFWGYVMARFRM</sequence>
<protein>
    <submittedName>
        <fullName evidence="2">Alginate export</fullName>
    </submittedName>
</protein>
<dbReference type="Proteomes" id="UP000662873">
    <property type="component" value="Chromosome"/>
</dbReference>